<name>A0A5N7CZL3_9EURO</name>
<evidence type="ECO:0000313" key="8">
    <source>
        <dbReference type="Proteomes" id="UP000325579"/>
    </source>
</evidence>
<dbReference type="GO" id="GO:0004656">
    <property type="term" value="F:procollagen-proline 4-dioxygenase activity"/>
    <property type="evidence" value="ECO:0007669"/>
    <property type="project" value="TreeGrafter"/>
</dbReference>
<organism evidence="7 8">
    <name type="scientific">Aspergillus pseudonomiae</name>
    <dbReference type="NCBI Taxonomy" id="1506151"/>
    <lineage>
        <taxon>Eukaryota</taxon>
        <taxon>Fungi</taxon>
        <taxon>Dikarya</taxon>
        <taxon>Ascomycota</taxon>
        <taxon>Pezizomycotina</taxon>
        <taxon>Eurotiomycetes</taxon>
        <taxon>Eurotiomycetidae</taxon>
        <taxon>Eurotiales</taxon>
        <taxon>Aspergillaceae</taxon>
        <taxon>Aspergillus</taxon>
        <taxon>Aspergillus subgen. Circumdati</taxon>
    </lineage>
</organism>
<gene>
    <name evidence="7" type="ORF">BDV37DRAFT_275410</name>
</gene>
<keyword evidence="3" id="KW-0223">Dioxygenase</keyword>
<dbReference type="RefSeq" id="XP_031936576.1">
    <property type="nucleotide sequence ID" value="XM_032085394.1"/>
</dbReference>
<sequence>MARSCCDSASQAAPLFKYDIQPAVITYPKHHHIIFTTMGPQTTPKFLPPQAPSGAKYHKIDFATSDPPLPEYKGRFAAIIDNILTQEECNELIRLAEATTLTPQSTTPVWERAMINVGNGRQKLATDTRNCGRIIWDTPELAEKLLNRLMPFLQDLDIDRLEDRPLATGLAGRNKIYKLTRLNERLRFLKYEGGEYFRPHWDASYTTPDRKEKSFYTVHLYLNGDGEQDLEELVREQTRVEKGEEKVNLDVGGKLLGGATSFLPRYEEKERQLRVFPKMGSVLVFQQYDLLHGGDSVFRGTKYTLRTDAMYEQL</sequence>
<dbReference type="InterPro" id="IPR044862">
    <property type="entry name" value="Pro_4_hyd_alph_FE2OG_OXY"/>
</dbReference>
<dbReference type="OrthoDB" id="69177at2759"/>
<dbReference type="InterPro" id="IPR045054">
    <property type="entry name" value="P4HA-like"/>
</dbReference>
<keyword evidence="4" id="KW-0560">Oxidoreductase</keyword>
<evidence type="ECO:0000256" key="2">
    <source>
        <dbReference type="ARBA" id="ARBA00022723"/>
    </source>
</evidence>
<keyword evidence="8" id="KW-1185">Reference proteome</keyword>
<feature type="domain" description="Prolyl 4-hydroxylase alpha subunit" evidence="6">
    <location>
        <begin position="75"/>
        <end position="310"/>
    </location>
</feature>
<dbReference type="GO" id="GO:0005783">
    <property type="term" value="C:endoplasmic reticulum"/>
    <property type="evidence" value="ECO:0007669"/>
    <property type="project" value="TreeGrafter"/>
</dbReference>
<dbReference type="PANTHER" id="PTHR10869:SF241">
    <property type="entry name" value="FE2OG DIOXYGENASE DOMAIN-CONTAINING PROTEIN"/>
    <property type="match status" value="1"/>
</dbReference>
<dbReference type="Proteomes" id="UP000325579">
    <property type="component" value="Unassembled WGS sequence"/>
</dbReference>
<comment type="cofactor">
    <cofactor evidence="1">
        <name>L-ascorbate</name>
        <dbReference type="ChEBI" id="CHEBI:38290"/>
    </cofactor>
</comment>
<dbReference type="GO" id="GO:0031418">
    <property type="term" value="F:L-ascorbic acid binding"/>
    <property type="evidence" value="ECO:0007669"/>
    <property type="project" value="InterPro"/>
</dbReference>
<evidence type="ECO:0000256" key="4">
    <source>
        <dbReference type="ARBA" id="ARBA00023002"/>
    </source>
</evidence>
<accession>A0A5N7CZL3</accession>
<dbReference type="GO" id="GO:0005506">
    <property type="term" value="F:iron ion binding"/>
    <property type="evidence" value="ECO:0007669"/>
    <property type="project" value="InterPro"/>
</dbReference>
<evidence type="ECO:0000256" key="3">
    <source>
        <dbReference type="ARBA" id="ARBA00022964"/>
    </source>
</evidence>
<dbReference type="AlphaFoldDB" id="A0A5N7CZL3"/>
<proteinExistence type="predicted"/>
<dbReference type="FunFam" id="2.60.120.620:FF:000045">
    <property type="entry name" value="Uncharacterized protein"/>
    <property type="match status" value="1"/>
</dbReference>
<evidence type="ECO:0000313" key="7">
    <source>
        <dbReference type="EMBL" id="KAE8399257.1"/>
    </source>
</evidence>
<evidence type="ECO:0000256" key="1">
    <source>
        <dbReference type="ARBA" id="ARBA00001961"/>
    </source>
</evidence>
<dbReference type="SMART" id="SM00702">
    <property type="entry name" value="P4Hc"/>
    <property type="match status" value="1"/>
</dbReference>
<keyword evidence="2" id="KW-0479">Metal-binding</keyword>
<reference evidence="7 8" key="1">
    <citation type="submission" date="2019-04" db="EMBL/GenBank/DDBJ databases">
        <authorList>
            <consortium name="DOE Joint Genome Institute"/>
            <person name="Mondo S."/>
            <person name="Kjaerbolling I."/>
            <person name="Vesth T."/>
            <person name="Frisvad J.C."/>
            <person name="Nybo J.L."/>
            <person name="Theobald S."/>
            <person name="Kildgaard S."/>
            <person name="Isbrandt T."/>
            <person name="Kuo A."/>
            <person name="Sato A."/>
            <person name="Lyhne E.K."/>
            <person name="Kogle M.E."/>
            <person name="Wiebenga A."/>
            <person name="Kun R.S."/>
            <person name="Lubbers R.J."/>
            <person name="Makela M.R."/>
            <person name="Barry K."/>
            <person name="Chovatia M."/>
            <person name="Clum A."/>
            <person name="Daum C."/>
            <person name="Haridas S."/>
            <person name="He G."/>
            <person name="LaButti K."/>
            <person name="Lipzen A."/>
            <person name="Riley R."/>
            <person name="Salamov A."/>
            <person name="Simmons B.A."/>
            <person name="Magnuson J.K."/>
            <person name="Henrissat B."/>
            <person name="Mortensen U.H."/>
            <person name="Larsen T.O."/>
            <person name="Devries R.P."/>
            <person name="Grigoriev I.V."/>
            <person name="Machida M."/>
            <person name="Baker S.E."/>
            <person name="Andersen M.R."/>
            <person name="Cantor M.N."/>
            <person name="Hua S.X."/>
        </authorList>
    </citation>
    <scope>NUCLEOTIDE SEQUENCE [LARGE SCALE GENOMIC DNA]</scope>
    <source>
        <strain evidence="7 8">CBS 119388</strain>
    </source>
</reference>
<keyword evidence="5" id="KW-0408">Iron</keyword>
<dbReference type="GeneID" id="43670085"/>
<dbReference type="PANTHER" id="PTHR10869">
    <property type="entry name" value="PROLYL 4-HYDROXYLASE ALPHA SUBUNIT"/>
    <property type="match status" value="1"/>
</dbReference>
<evidence type="ECO:0000256" key="5">
    <source>
        <dbReference type="ARBA" id="ARBA00023004"/>
    </source>
</evidence>
<evidence type="ECO:0000259" key="6">
    <source>
        <dbReference type="SMART" id="SM00702"/>
    </source>
</evidence>
<dbReference type="EMBL" id="ML736837">
    <property type="protein sequence ID" value="KAE8399257.1"/>
    <property type="molecule type" value="Genomic_DNA"/>
</dbReference>
<protein>
    <recommendedName>
        <fullName evidence="6">Prolyl 4-hydroxylase alpha subunit domain-containing protein</fullName>
    </recommendedName>
</protein>
<dbReference type="Gene3D" id="2.60.120.620">
    <property type="entry name" value="q2cbj1_9rhob like domain"/>
    <property type="match status" value="1"/>
</dbReference>
<dbReference type="Pfam" id="PF13640">
    <property type="entry name" value="2OG-FeII_Oxy_3"/>
    <property type="match status" value="1"/>
</dbReference>
<dbReference type="InterPro" id="IPR006620">
    <property type="entry name" value="Pro_4_hyd_alph"/>
</dbReference>